<dbReference type="AlphaFoldDB" id="A0A917HK97"/>
<keyword evidence="6" id="KW-0418">Kinase</keyword>
<protein>
    <recommendedName>
        <fullName evidence="2">histidine kinase</fullName>
        <ecNumber evidence="2">2.7.13.3</ecNumber>
    </recommendedName>
</protein>
<keyword evidence="7" id="KW-0067">ATP-binding</keyword>
<evidence type="ECO:0000259" key="12">
    <source>
        <dbReference type="SMART" id="SM00387"/>
    </source>
</evidence>
<evidence type="ECO:0000256" key="5">
    <source>
        <dbReference type="ARBA" id="ARBA00022741"/>
    </source>
</evidence>
<evidence type="ECO:0000313" key="13">
    <source>
        <dbReference type="EMBL" id="GGG81867.1"/>
    </source>
</evidence>
<dbReference type="GO" id="GO:0046983">
    <property type="term" value="F:protein dimerization activity"/>
    <property type="evidence" value="ECO:0007669"/>
    <property type="project" value="InterPro"/>
</dbReference>
<keyword evidence="4" id="KW-0808">Transferase</keyword>
<comment type="catalytic activity">
    <reaction evidence="1">
        <text>ATP + protein L-histidine = ADP + protein N-phospho-L-histidine.</text>
        <dbReference type="EC" id="2.7.13.3"/>
    </reaction>
</comment>
<dbReference type="RefSeq" id="WP_188505104.1">
    <property type="nucleotide sequence ID" value="NZ_BMER01000001.1"/>
</dbReference>
<dbReference type="PROSITE" id="PS50005">
    <property type="entry name" value="TPR"/>
    <property type="match status" value="1"/>
</dbReference>
<dbReference type="Proteomes" id="UP000660862">
    <property type="component" value="Unassembled WGS sequence"/>
</dbReference>
<evidence type="ECO:0000256" key="7">
    <source>
        <dbReference type="ARBA" id="ARBA00022840"/>
    </source>
</evidence>
<keyword evidence="11" id="KW-0812">Transmembrane</keyword>
<evidence type="ECO:0000256" key="9">
    <source>
        <dbReference type="PROSITE-ProRule" id="PRU00339"/>
    </source>
</evidence>
<dbReference type="InterPro" id="IPR050482">
    <property type="entry name" value="Sensor_HK_TwoCompSys"/>
</dbReference>
<feature type="coiled-coil region" evidence="10">
    <location>
        <begin position="383"/>
        <end position="475"/>
    </location>
</feature>
<feature type="domain" description="Histidine kinase/HSP90-like ATPase" evidence="12">
    <location>
        <begin position="622"/>
        <end position="713"/>
    </location>
</feature>
<dbReference type="InterPro" id="IPR003594">
    <property type="entry name" value="HATPase_dom"/>
</dbReference>
<evidence type="ECO:0000256" key="10">
    <source>
        <dbReference type="SAM" id="Coils"/>
    </source>
</evidence>
<proteinExistence type="predicted"/>
<keyword evidence="10" id="KW-0175">Coiled coil</keyword>
<dbReference type="Pfam" id="PF07730">
    <property type="entry name" value="HisKA_3"/>
    <property type="match status" value="1"/>
</dbReference>
<reference evidence="13" key="1">
    <citation type="journal article" date="2014" name="Int. J. Syst. Evol. Microbiol.">
        <title>Complete genome sequence of Corynebacterium casei LMG S-19264T (=DSM 44701T), isolated from a smear-ripened cheese.</title>
        <authorList>
            <consortium name="US DOE Joint Genome Institute (JGI-PGF)"/>
            <person name="Walter F."/>
            <person name="Albersmeier A."/>
            <person name="Kalinowski J."/>
            <person name="Ruckert C."/>
        </authorList>
    </citation>
    <scope>NUCLEOTIDE SEQUENCE</scope>
    <source>
        <strain evidence="13">CGMCC 1.12195</strain>
    </source>
</reference>
<keyword evidence="11" id="KW-1133">Transmembrane helix</keyword>
<dbReference type="GO" id="GO:0016020">
    <property type="term" value="C:membrane"/>
    <property type="evidence" value="ECO:0007669"/>
    <property type="project" value="InterPro"/>
</dbReference>
<keyword evidence="14" id="KW-1185">Reference proteome</keyword>
<dbReference type="CDD" id="cd16917">
    <property type="entry name" value="HATPase_UhpB-NarQ-NarX-like"/>
    <property type="match status" value="1"/>
</dbReference>
<dbReference type="InterPro" id="IPR011990">
    <property type="entry name" value="TPR-like_helical_dom_sf"/>
</dbReference>
<accession>A0A917HK97</accession>
<organism evidence="13 14">
    <name type="scientific">Parapedobacter pyrenivorans</name>
    <dbReference type="NCBI Taxonomy" id="1305674"/>
    <lineage>
        <taxon>Bacteria</taxon>
        <taxon>Pseudomonadati</taxon>
        <taxon>Bacteroidota</taxon>
        <taxon>Sphingobacteriia</taxon>
        <taxon>Sphingobacteriales</taxon>
        <taxon>Sphingobacteriaceae</taxon>
        <taxon>Parapedobacter</taxon>
    </lineage>
</organism>
<gene>
    <name evidence="13" type="ORF">GCM10007415_13250</name>
</gene>
<dbReference type="SMART" id="SM00387">
    <property type="entry name" value="HATPase_c"/>
    <property type="match status" value="1"/>
</dbReference>
<evidence type="ECO:0000256" key="11">
    <source>
        <dbReference type="SAM" id="Phobius"/>
    </source>
</evidence>
<dbReference type="Gene3D" id="1.25.40.10">
    <property type="entry name" value="Tetratricopeptide repeat domain"/>
    <property type="match status" value="2"/>
</dbReference>
<feature type="repeat" description="TPR" evidence="9">
    <location>
        <begin position="144"/>
        <end position="177"/>
    </location>
</feature>
<dbReference type="EMBL" id="BMER01000001">
    <property type="protein sequence ID" value="GGG81867.1"/>
    <property type="molecule type" value="Genomic_DNA"/>
</dbReference>
<keyword evidence="3" id="KW-0597">Phosphoprotein</keyword>
<reference evidence="13" key="2">
    <citation type="submission" date="2020-09" db="EMBL/GenBank/DDBJ databases">
        <authorList>
            <person name="Sun Q."/>
            <person name="Zhou Y."/>
        </authorList>
    </citation>
    <scope>NUCLEOTIDE SEQUENCE</scope>
    <source>
        <strain evidence="13">CGMCC 1.12195</strain>
    </source>
</reference>
<dbReference type="InterPro" id="IPR036890">
    <property type="entry name" value="HATPase_C_sf"/>
</dbReference>
<keyword evidence="11" id="KW-0472">Membrane</keyword>
<dbReference type="Pfam" id="PF02518">
    <property type="entry name" value="HATPase_c"/>
    <property type="match status" value="1"/>
</dbReference>
<dbReference type="SUPFAM" id="SSF55874">
    <property type="entry name" value="ATPase domain of HSP90 chaperone/DNA topoisomerase II/histidine kinase"/>
    <property type="match status" value="1"/>
</dbReference>
<evidence type="ECO:0000256" key="1">
    <source>
        <dbReference type="ARBA" id="ARBA00000085"/>
    </source>
</evidence>
<feature type="transmembrane region" description="Helical" evidence="11">
    <location>
        <begin position="478"/>
        <end position="497"/>
    </location>
</feature>
<dbReference type="PANTHER" id="PTHR24421">
    <property type="entry name" value="NITRATE/NITRITE SENSOR PROTEIN NARX-RELATED"/>
    <property type="match status" value="1"/>
</dbReference>
<keyword evidence="9" id="KW-0802">TPR repeat</keyword>
<dbReference type="EC" id="2.7.13.3" evidence="2"/>
<evidence type="ECO:0000256" key="3">
    <source>
        <dbReference type="ARBA" id="ARBA00022553"/>
    </source>
</evidence>
<evidence type="ECO:0000256" key="2">
    <source>
        <dbReference type="ARBA" id="ARBA00012438"/>
    </source>
</evidence>
<evidence type="ECO:0000256" key="4">
    <source>
        <dbReference type="ARBA" id="ARBA00022679"/>
    </source>
</evidence>
<evidence type="ECO:0000313" key="14">
    <source>
        <dbReference type="Proteomes" id="UP000660862"/>
    </source>
</evidence>
<dbReference type="PANTHER" id="PTHR24421:SF10">
    <property type="entry name" value="NITRATE_NITRITE SENSOR PROTEIN NARQ"/>
    <property type="match status" value="1"/>
</dbReference>
<dbReference type="Gene3D" id="3.30.565.10">
    <property type="entry name" value="Histidine kinase-like ATPase, C-terminal domain"/>
    <property type="match status" value="1"/>
</dbReference>
<dbReference type="Pfam" id="PF13424">
    <property type="entry name" value="TPR_12"/>
    <property type="match status" value="2"/>
</dbReference>
<dbReference type="SUPFAM" id="SSF48452">
    <property type="entry name" value="TPR-like"/>
    <property type="match status" value="2"/>
</dbReference>
<evidence type="ECO:0000256" key="8">
    <source>
        <dbReference type="ARBA" id="ARBA00023012"/>
    </source>
</evidence>
<dbReference type="Gene3D" id="1.20.5.1930">
    <property type="match status" value="1"/>
</dbReference>
<dbReference type="InterPro" id="IPR011712">
    <property type="entry name" value="Sig_transdc_His_kin_sub3_dim/P"/>
</dbReference>
<dbReference type="InterPro" id="IPR019734">
    <property type="entry name" value="TPR_rpt"/>
</dbReference>
<dbReference type="GO" id="GO:0000155">
    <property type="term" value="F:phosphorelay sensor kinase activity"/>
    <property type="evidence" value="ECO:0007669"/>
    <property type="project" value="InterPro"/>
</dbReference>
<keyword evidence="8" id="KW-0902">Two-component regulatory system</keyword>
<dbReference type="SMART" id="SM00028">
    <property type="entry name" value="TPR"/>
    <property type="match status" value="7"/>
</dbReference>
<sequence>MVGCLGAAQGAAAQSPDSKFIKNVDELLSKTRVAMLHSAYDLALEYAQSAMREAKEIAYQRGEVQAYDALAELMLQMGRSADMNEYDAQLVPLAQYLRDTSFWANGLNRQGIYLMENGRPKVAEQRFLEALNLGLEKRQTPKTAEIYSNLGSNNLAVGNNEKAMEWFFKALRLYEKHQQLKGMGETFSNISSVFYLMRNIDDAIQFQRKSIEVRKAINDEAGLVITHVNIGQLYILKNDFPLALSHLQQAVYHADNLNNANLQASAYAGMGTYYSRNNVLDTALQWHARAIRIFEDLNNKTQLSRLYVSTGSLAHRTGDSLQATKYFHKALDLALSLKNKENIANANLHLSRFYEDHHDMATAFSYYKVHRNYRDSIATQSAMAAIEEVRTEYETEKKEAQIAQLTSGQQIKQLQIEKQNALLAGNLLEARQNELRIKQQEEALERQTLIAQNTAQQLQLNKQEKELQNRQLKNSRNLRNAILAGMLILVVIGYFLFNRYQLKRTIRNQQHLLDIRNHIAKDLHDEIGSTLTSIKILSDVSGKKLKDDQGKISTYLQQIATQSALAQQGMSDIVWAVKPDNDKLESMQIRMREYVAQTLEPTAITVKWLLDARSANITLNMERRRDFLLIFKEAINNVAKHARASEVIIRLLHKPHHVVLSVEDNGQGFDINGRRTSSGLANMRKRAQTLGGKLDIDTGSQGTSIKLILPLEQQ</sequence>
<name>A0A917HK97_9SPHI</name>
<evidence type="ECO:0000256" key="6">
    <source>
        <dbReference type="ARBA" id="ARBA00022777"/>
    </source>
</evidence>
<dbReference type="GO" id="GO:0005524">
    <property type="term" value="F:ATP binding"/>
    <property type="evidence" value="ECO:0007669"/>
    <property type="project" value="UniProtKB-KW"/>
</dbReference>
<keyword evidence="5" id="KW-0547">Nucleotide-binding</keyword>
<comment type="caution">
    <text evidence="13">The sequence shown here is derived from an EMBL/GenBank/DDBJ whole genome shotgun (WGS) entry which is preliminary data.</text>
</comment>